<dbReference type="EMBL" id="JACOGG010000037">
    <property type="protein sequence ID" value="MBC3937203.1"/>
    <property type="molecule type" value="Genomic_DNA"/>
</dbReference>
<reference evidence="3" key="1">
    <citation type="submission" date="2020-08" db="EMBL/GenBank/DDBJ databases">
        <title>Novel species isolated from subtropical streams in China.</title>
        <authorList>
            <person name="Lu H."/>
        </authorList>
    </citation>
    <scope>NUCLEOTIDE SEQUENCE</scope>
    <source>
        <strain evidence="3">CY7W</strain>
    </source>
</reference>
<accession>A0A923L046</accession>
<dbReference type="GO" id="GO:0042597">
    <property type="term" value="C:periplasmic space"/>
    <property type="evidence" value="ECO:0007669"/>
    <property type="project" value="InterPro"/>
</dbReference>
<feature type="chain" id="PRO_5038025094" evidence="1">
    <location>
        <begin position="27"/>
        <end position="190"/>
    </location>
</feature>
<dbReference type="InterPro" id="IPR014340">
    <property type="entry name" value="LptA"/>
</dbReference>
<dbReference type="Pfam" id="PF03968">
    <property type="entry name" value="LptD_N"/>
    <property type="match status" value="1"/>
</dbReference>
<name>A0A923L046_9BURK</name>
<evidence type="ECO:0000313" key="3">
    <source>
        <dbReference type="EMBL" id="MBC3937203.1"/>
    </source>
</evidence>
<comment type="caution">
    <text evidence="3">The sequence shown here is derived from an EMBL/GenBank/DDBJ whole genome shotgun (WGS) entry which is preliminary data.</text>
</comment>
<evidence type="ECO:0000313" key="4">
    <source>
        <dbReference type="Proteomes" id="UP000612361"/>
    </source>
</evidence>
<protein>
    <submittedName>
        <fullName evidence="3">Lipopolysaccharide transport periplasmic protein LptA</fullName>
    </submittedName>
</protein>
<proteinExistence type="predicted"/>
<dbReference type="PROSITE" id="PS51257">
    <property type="entry name" value="PROKAR_LIPOPROTEIN"/>
    <property type="match status" value="1"/>
</dbReference>
<dbReference type="InterPro" id="IPR005653">
    <property type="entry name" value="OstA-like_N"/>
</dbReference>
<organism evidence="3 4">
    <name type="scientific">Undibacterium rugosum</name>
    <dbReference type="NCBI Taxonomy" id="2762291"/>
    <lineage>
        <taxon>Bacteria</taxon>
        <taxon>Pseudomonadati</taxon>
        <taxon>Pseudomonadota</taxon>
        <taxon>Betaproteobacteria</taxon>
        <taxon>Burkholderiales</taxon>
        <taxon>Oxalobacteraceae</taxon>
        <taxon>Undibacterium</taxon>
    </lineage>
</organism>
<sequence>MHLSLRRLITVAGLLLSCTLAPIAHAEKADALKDAVIEAGKSFYDLKKNLNVLSLGVTITRGTLLIQADNATIQEEKDGTQIVTLLGKNHGLITFRQKMDGPNERWLEGEAEKAVYNEKTEIVVFTTRAKVRNIEANKVMQEQFGEYLSYDSRNEVLTGTNSVSGEHDTAKPRTQLILRSKSASGTTQAQ</sequence>
<dbReference type="Gene3D" id="2.60.450.10">
    <property type="entry name" value="Lipopolysaccharide (LPS) transport protein A like domain"/>
    <property type="match status" value="1"/>
</dbReference>
<keyword evidence="4" id="KW-1185">Reference proteome</keyword>
<dbReference type="AlphaFoldDB" id="A0A923L046"/>
<dbReference type="GO" id="GO:0015920">
    <property type="term" value="P:lipopolysaccharide transport"/>
    <property type="evidence" value="ECO:0007669"/>
    <property type="project" value="InterPro"/>
</dbReference>
<feature type="signal peptide" evidence="1">
    <location>
        <begin position="1"/>
        <end position="26"/>
    </location>
</feature>
<keyword evidence="1" id="KW-0732">Signal</keyword>
<dbReference type="Proteomes" id="UP000612361">
    <property type="component" value="Unassembled WGS sequence"/>
</dbReference>
<evidence type="ECO:0000259" key="2">
    <source>
        <dbReference type="Pfam" id="PF03968"/>
    </source>
</evidence>
<feature type="domain" description="Organic solvent tolerance-like N-terminal" evidence="2">
    <location>
        <begin position="37"/>
        <end position="153"/>
    </location>
</feature>
<gene>
    <name evidence="3" type="primary">lptA</name>
    <name evidence="3" type="ORF">H8K47_17735</name>
</gene>
<dbReference type="RefSeq" id="WP_186882685.1">
    <property type="nucleotide sequence ID" value="NZ_JACOGG010000037.1"/>
</dbReference>
<evidence type="ECO:0000256" key="1">
    <source>
        <dbReference type="SAM" id="SignalP"/>
    </source>
</evidence>
<dbReference type="NCBIfam" id="TIGR03002">
    <property type="entry name" value="outer_YhbN_LptA"/>
    <property type="match status" value="1"/>
</dbReference>
<dbReference type="GO" id="GO:0001530">
    <property type="term" value="F:lipopolysaccharide binding"/>
    <property type="evidence" value="ECO:0007669"/>
    <property type="project" value="InterPro"/>
</dbReference>